<dbReference type="Proteomes" id="UP000198651">
    <property type="component" value="Chromosome I"/>
</dbReference>
<keyword evidence="2" id="KW-1133">Transmembrane helix</keyword>
<dbReference type="EMBL" id="LN906597">
    <property type="protein sequence ID" value="CUT17553.1"/>
    <property type="molecule type" value="Genomic_DNA"/>
</dbReference>
<dbReference type="AlphaFoldDB" id="A0A0S4M1P8"/>
<gene>
    <name evidence="3" type="ORF">Ark11_0718</name>
</gene>
<keyword evidence="2" id="KW-0472">Membrane</keyword>
<evidence type="ECO:0000313" key="4">
    <source>
        <dbReference type="Proteomes" id="UP000198651"/>
    </source>
</evidence>
<evidence type="ECO:0000256" key="2">
    <source>
        <dbReference type="SAM" id="Phobius"/>
    </source>
</evidence>
<proteinExistence type="predicted"/>
<sequence length="283" mass="32013">MQVGPGGGGFLENENPCLCTVCCSDKVQNSLRRVDAVSEEARSIFANAIDSVDPGAYKDLIELSDSRSLEKVRDTCCFKSALVILLVLVISSVIFGILANRGDVRITRLLGVGLSMIFPSYLIIVLGYLMGNNCNSEDDKENKVIRALDRSRLRKLAIDHKERWDSLVTSHNELQYKVNCLKKSVTGSAYDGIDRLSRMERELANAQVQYSRLGCNYNLAIVERTTLRDNSEEINSRYDEISRKNENLSMDNIIIKSKLYDILFFNYRKFGEKMPISVFLPDR</sequence>
<reference evidence="4" key="1">
    <citation type="submission" date="2015-11" db="EMBL/GenBank/DDBJ databases">
        <authorList>
            <person name="Seth-Smith H.M.B."/>
        </authorList>
    </citation>
    <scope>NUCLEOTIDE SEQUENCE [LARGE SCALE GENOMIC DNA]</scope>
    <source>
        <strain evidence="4">2013Ark11</strain>
    </source>
</reference>
<keyword evidence="4" id="KW-1185">Reference proteome</keyword>
<protein>
    <submittedName>
        <fullName evidence="3">Putative membrane protein</fullName>
    </submittedName>
</protein>
<evidence type="ECO:0000313" key="3">
    <source>
        <dbReference type="EMBL" id="CUT17553.1"/>
    </source>
</evidence>
<evidence type="ECO:0000256" key="1">
    <source>
        <dbReference type="SAM" id="Coils"/>
    </source>
</evidence>
<feature type="transmembrane region" description="Helical" evidence="2">
    <location>
        <begin position="110"/>
        <end position="130"/>
    </location>
</feature>
<organism evidence="3 4">
    <name type="scientific">Candidatus Ichthyocystis hellenicum</name>
    <dbReference type="NCBI Taxonomy" id="1561003"/>
    <lineage>
        <taxon>Bacteria</taxon>
        <taxon>Pseudomonadati</taxon>
        <taxon>Pseudomonadota</taxon>
        <taxon>Betaproteobacteria</taxon>
        <taxon>Burkholderiales</taxon>
        <taxon>Candidatus Ichthyocystis</taxon>
    </lineage>
</organism>
<keyword evidence="1" id="KW-0175">Coiled coil</keyword>
<accession>A0A0S4M1P8</accession>
<dbReference type="RefSeq" id="WP_092490476.1">
    <property type="nucleotide sequence ID" value="NZ_LN906597.1"/>
</dbReference>
<keyword evidence="2" id="KW-0812">Transmembrane</keyword>
<name>A0A0S4M1P8_9BURK</name>
<feature type="transmembrane region" description="Helical" evidence="2">
    <location>
        <begin position="78"/>
        <end position="98"/>
    </location>
</feature>
<feature type="coiled-coil region" evidence="1">
    <location>
        <begin position="196"/>
        <end position="251"/>
    </location>
</feature>